<name>A0ABT6WVQ5_9ACTN</name>
<reference evidence="2 3" key="1">
    <citation type="submission" date="2023-05" db="EMBL/GenBank/DDBJ databases">
        <title>Actinoplanes sp. NEAU-A12 genome sequencing.</title>
        <authorList>
            <person name="Wang Z.-S."/>
        </authorList>
    </citation>
    <scope>NUCLEOTIDE SEQUENCE [LARGE SCALE GENOMIC DNA]</scope>
    <source>
        <strain evidence="2 3">NEAU-A12</strain>
    </source>
</reference>
<dbReference type="InterPro" id="IPR046065">
    <property type="entry name" value="DUF6023"/>
</dbReference>
<proteinExistence type="predicted"/>
<dbReference type="Pfam" id="PF19487">
    <property type="entry name" value="DUF6023"/>
    <property type="match status" value="1"/>
</dbReference>
<feature type="transmembrane region" description="Helical" evidence="1">
    <location>
        <begin position="9"/>
        <end position="27"/>
    </location>
</feature>
<protein>
    <submittedName>
        <fullName evidence="2">DUF6023 family protein</fullName>
    </submittedName>
</protein>
<comment type="caution">
    <text evidence="2">The sequence shown here is derived from an EMBL/GenBank/DDBJ whole genome shotgun (WGS) entry which is preliminary data.</text>
</comment>
<keyword evidence="1" id="KW-0472">Membrane</keyword>
<evidence type="ECO:0000313" key="3">
    <source>
        <dbReference type="Proteomes" id="UP001241758"/>
    </source>
</evidence>
<organism evidence="2 3">
    <name type="scientific">Actinoplanes sandaracinus</name>
    <dbReference type="NCBI Taxonomy" id="3045177"/>
    <lineage>
        <taxon>Bacteria</taxon>
        <taxon>Bacillati</taxon>
        <taxon>Actinomycetota</taxon>
        <taxon>Actinomycetes</taxon>
        <taxon>Micromonosporales</taxon>
        <taxon>Micromonosporaceae</taxon>
        <taxon>Actinoplanes</taxon>
    </lineage>
</organism>
<sequence length="151" mass="16112">MTGERGRGAVLHALAALVFISGIWWWWRAAPRQSVDDRLAGWRHSAEQLLPDVGDQEMANTLALGAGTGHEEIVDVGQGGFLISVVCAGDDGSRVRVSFGSRDDSGRGLPCSGPRTPEVFSVGLVGELRLRIAVETAGPVVFRYALQRSNG</sequence>
<dbReference type="Proteomes" id="UP001241758">
    <property type="component" value="Unassembled WGS sequence"/>
</dbReference>
<keyword evidence="1" id="KW-1133">Transmembrane helix</keyword>
<dbReference type="EMBL" id="JASCTH010000028">
    <property type="protein sequence ID" value="MDI6103823.1"/>
    <property type="molecule type" value="Genomic_DNA"/>
</dbReference>
<evidence type="ECO:0000313" key="2">
    <source>
        <dbReference type="EMBL" id="MDI6103823.1"/>
    </source>
</evidence>
<keyword evidence="1" id="KW-0812">Transmembrane</keyword>
<gene>
    <name evidence="2" type="ORF">QLQ12_34935</name>
</gene>
<dbReference type="RefSeq" id="WP_282765066.1">
    <property type="nucleotide sequence ID" value="NZ_JASCTH010000028.1"/>
</dbReference>
<accession>A0ABT6WVQ5</accession>
<evidence type="ECO:0000256" key="1">
    <source>
        <dbReference type="SAM" id="Phobius"/>
    </source>
</evidence>
<keyword evidence="3" id="KW-1185">Reference proteome</keyword>